<sequence length="82" mass="9117">MPRVDWAEMPAGQFMTRVAFLEGRRLTVVGHGSTWFWRLSQTDCTLASGTAVSLYAATAALERLLAQQPQLLERSVEAHTPE</sequence>
<organism evidence="1 2">
    <name type="scientific">Paracraurococcus lichenis</name>
    <dbReference type="NCBI Taxonomy" id="3064888"/>
    <lineage>
        <taxon>Bacteria</taxon>
        <taxon>Pseudomonadati</taxon>
        <taxon>Pseudomonadota</taxon>
        <taxon>Alphaproteobacteria</taxon>
        <taxon>Acetobacterales</taxon>
        <taxon>Roseomonadaceae</taxon>
        <taxon>Paracraurococcus</taxon>
    </lineage>
</organism>
<evidence type="ECO:0000313" key="2">
    <source>
        <dbReference type="Proteomes" id="UP001243009"/>
    </source>
</evidence>
<name>A0ABT9EBM5_9PROT</name>
<dbReference type="RefSeq" id="WP_305108454.1">
    <property type="nucleotide sequence ID" value="NZ_JAUTWS010000103.1"/>
</dbReference>
<keyword evidence="2" id="KW-1185">Reference proteome</keyword>
<protein>
    <submittedName>
        <fullName evidence="1">Uncharacterized protein</fullName>
    </submittedName>
</protein>
<comment type="caution">
    <text evidence="1">The sequence shown here is derived from an EMBL/GenBank/DDBJ whole genome shotgun (WGS) entry which is preliminary data.</text>
</comment>
<evidence type="ECO:0000313" key="1">
    <source>
        <dbReference type="EMBL" id="MDO9713598.1"/>
    </source>
</evidence>
<proteinExistence type="predicted"/>
<accession>A0ABT9EBM5</accession>
<gene>
    <name evidence="1" type="ORF">Q7A36_35100</name>
</gene>
<dbReference type="EMBL" id="JAUTWS010000103">
    <property type="protein sequence ID" value="MDO9713598.1"/>
    <property type="molecule type" value="Genomic_DNA"/>
</dbReference>
<reference evidence="1 2" key="1">
    <citation type="submission" date="2023-08" db="EMBL/GenBank/DDBJ databases">
        <title>The draft genome sequence of Paracraurococcus sp. LOR1-02.</title>
        <authorList>
            <person name="Kingkaew E."/>
            <person name="Tanasupawat S."/>
        </authorList>
    </citation>
    <scope>NUCLEOTIDE SEQUENCE [LARGE SCALE GENOMIC DNA]</scope>
    <source>
        <strain evidence="1 2">LOR1-02</strain>
    </source>
</reference>
<dbReference type="Proteomes" id="UP001243009">
    <property type="component" value="Unassembled WGS sequence"/>
</dbReference>